<dbReference type="RefSeq" id="WP_013182770.1">
    <property type="nucleotide sequence ID" value="NC_014225.1"/>
</dbReference>
<dbReference type="eggNOG" id="COG0530">
    <property type="taxonomic scope" value="Bacteria"/>
</dbReference>
<evidence type="ECO:0000256" key="5">
    <source>
        <dbReference type="SAM" id="Phobius"/>
    </source>
</evidence>
<dbReference type="Proteomes" id="UP000001505">
    <property type="component" value="Chromosome"/>
</dbReference>
<feature type="transmembrane region" description="Helical" evidence="5">
    <location>
        <begin position="206"/>
        <end position="229"/>
    </location>
</feature>
<dbReference type="PANTHER" id="PTHR10846">
    <property type="entry name" value="SODIUM/POTASSIUM/CALCIUM EXCHANGER"/>
    <property type="match status" value="1"/>
</dbReference>
<sequence length="313" mass="33643">MAIKMIVINLILGVLFLYLGAEGLIRGGSALAVRLGIPVIVIGLTIVAFGTSAPELVVSVQAGLEGRGDIAIGNVIGSNIVNTSFILGFCAMLFPLSIHRRLLNTDTPLMILIASVLFGIFLVSPVFTRFIGILFLSGLVVYTVWSIANGMKTHIPASEPSPHQMNSWIIEVLFIIGGLVILLLGSHLFLLGAVTYAQLYGVSDRVIGLTIVAIGTSLPELAASLVAAFKNQGDIAIGNLVGSSIFNMLGIIGAAAAVSPIHVENINWIDFVYMIALFIGLWVMIRKGTHITRWEGAFLFFSYLVYLCYLLYF</sequence>
<dbReference type="STRING" id="716544.wcw_1725"/>
<dbReference type="InterPro" id="IPR004837">
    <property type="entry name" value="NaCa_Exmemb"/>
</dbReference>
<keyword evidence="2 5" id="KW-0812">Transmembrane</keyword>
<reference evidence="7 8" key="1">
    <citation type="journal article" date="2010" name="PLoS ONE">
        <title>The Waddlia genome: a window into chlamydial biology.</title>
        <authorList>
            <person name="Bertelli C."/>
            <person name="Collyn F."/>
            <person name="Croxatto A."/>
            <person name="Ruckert C."/>
            <person name="Polkinghorne A."/>
            <person name="Kebbi-Beghdadi C."/>
            <person name="Goesmann A."/>
            <person name="Vaughan L."/>
            <person name="Greub G."/>
        </authorList>
    </citation>
    <scope>NUCLEOTIDE SEQUENCE [LARGE SCALE GENOMIC DNA]</scope>
    <source>
        <strain evidence="8">ATCC VR-1470 / WSU 86-1044</strain>
    </source>
</reference>
<dbReference type="GO" id="GO:0008273">
    <property type="term" value="F:calcium, potassium:sodium antiporter activity"/>
    <property type="evidence" value="ECO:0007669"/>
    <property type="project" value="TreeGrafter"/>
</dbReference>
<dbReference type="HOGENOM" id="CLU_007948_0_3_0"/>
<keyword evidence="8" id="KW-1185">Reference proteome</keyword>
<protein>
    <submittedName>
        <fullName evidence="7">Ca2+/Na+ antiporter</fullName>
    </submittedName>
</protein>
<dbReference type="GO" id="GO:0006874">
    <property type="term" value="P:intracellular calcium ion homeostasis"/>
    <property type="evidence" value="ECO:0007669"/>
    <property type="project" value="TreeGrafter"/>
</dbReference>
<dbReference type="InterPro" id="IPR044880">
    <property type="entry name" value="NCX_ion-bd_dom_sf"/>
</dbReference>
<evidence type="ECO:0000256" key="4">
    <source>
        <dbReference type="ARBA" id="ARBA00023136"/>
    </source>
</evidence>
<proteinExistence type="predicted"/>
<feature type="transmembrane region" description="Helical" evidence="5">
    <location>
        <begin position="32"/>
        <end position="50"/>
    </location>
</feature>
<name>D6YSM1_WADCW</name>
<evidence type="ECO:0000259" key="6">
    <source>
        <dbReference type="Pfam" id="PF01699"/>
    </source>
</evidence>
<evidence type="ECO:0000256" key="1">
    <source>
        <dbReference type="ARBA" id="ARBA00004141"/>
    </source>
</evidence>
<evidence type="ECO:0000313" key="7">
    <source>
        <dbReference type="EMBL" id="ADI39066.1"/>
    </source>
</evidence>
<feature type="transmembrane region" description="Helical" evidence="5">
    <location>
        <begin position="236"/>
        <end position="259"/>
    </location>
</feature>
<feature type="transmembrane region" description="Helical" evidence="5">
    <location>
        <begin position="130"/>
        <end position="148"/>
    </location>
</feature>
<dbReference type="PANTHER" id="PTHR10846:SF8">
    <property type="entry name" value="INNER MEMBRANE PROTEIN YRBG"/>
    <property type="match status" value="1"/>
</dbReference>
<dbReference type="GO" id="GO:0005886">
    <property type="term" value="C:plasma membrane"/>
    <property type="evidence" value="ECO:0007669"/>
    <property type="project" value="TreeGrafter"/>
</dbReference>
<dbReference type="Pfam" id="PF01699">
    <property type="entry name" value="Na_Ca_ex"/>
    <property type="match status" value="2"/>
</dbReference>
<keyword evidence="4 5" id="KW-0472">Membrane</keyword>
<keyword evidence="3 5" id="KW-1133">Transmembrane helix</keyword>
<gene>
    <name evidence="7" type="ordered locus">wcw_1725</name>
</gene>
<feature type="transmembrane region" description="Helical" evidence="5">
    <location>
        <begin position="107"/>
        <end position="124"/>
    </location>
</feature>
<feature type="domain" description="Sodium/calcium exchanger membrane region" evidence="6">
    <location>
        <begin position="172"/>
        <end position="311"/>
    </location>
</feature>
<dbReference type="InterPro" id="IPR004481">
    <property type="entry name" value="K/Na/Ca-exchanger"/>
</dbReference>
<organism evidence="7 8">
    <name type="scientific">Waddlia chondrophila (strain ATCC VR-1470 / WSU 86-1044)</name>
    <dbReference type="NCBI Taxonomy" id="716544"/>
    <lineage>
        <taxon>Bacteria</taxon>
        <taxon>Pseudomonadati</taxon>
        <taxon>Chlamydiota</taxon>
        <taxon>Chlamydiia</taxon>
        <taxon>Parachlamydiales</taxon>
        <taxon>Waddliaceae</taxon>
        <taxon>Waddlia</taxon>
    </lineage>
</organism>
<accession>D6YSM1</accession>
<dbReference type="KEGG" id="wch:wcw_1725"/>
<dbReference type="OrthoDB" id="9794225at2"/>
<dbReference type="GO" id="GO:0005262">
    <property type="term" value="F:calcium channel activity"/>
    <property type="evidence" value="ECO:0007669"/>
    <property type="project" value="TreeGrafter"/>
</dbReference>
<feature type="domain" description="Sodium/calcium exchanger membrane region" evidence="6">
    <location>
        <begin position="8"/>
        <end position="147"/>
    </location>
</feature>
<feature type="transmembrane region" description="Helical" evidence="5">
    <location>
        <begin position="265"/>
        <end position="284"/>
    </location>
</feature>
<dbReference type="AlphaFoldDB" id="D6YSM1"/>
<dbReference type="Gene3D" id="1.20.1420.30">
    <property type="entry name" value="NCX, central ion-binding region"/>
    <property type="match status" value="1"/>
</dbReference>
<dbReference type="NCBIfam" id="TIGR00367">
    <property type="entry name" value="calcium/sodium antiporter"/>
    <property type="match status" value="1"/>
</dbReference>
<feature type="transmembrane region" description="Helical" evidence="5">
    <location>
        <begin position="6"/>
        <end position="25"/>
    </location>
</feature>
<feature type="transmembrane region" description="Helical" evidence="5">
    <location>
        <begin position="168"/>
        <end position="194"/>
    </location>
</feature>
<evidence type="ECO:0000256" key="2">
    <source>
        <dbReference type="ARBA" id="ARBA00022692"/>
    </source>
</evidence>
<feature type="transmembrane region" description="Helical" evidence="5">
    <location>
        <begin position="70"/>
        <end position="95"/>
    </location>
</feature>
<evidence type="ECO:0000256" key="3">
    <source>
        <dbReference type="ARBA" id="ARBA00022989"/>
    </source>
</evidence>
<evidence type="ECO:0000313" key="8">
    <source>
        <dbReference type="Proteomes" id="UP000001505"/>
    </source>
</evidence>
<feature type="transmembrane region" description="Helical" evidence="5">
    <location>
        <begin position="296"/>
        <end position="312"/>
    </location>
</feature>
<dbReference type="EMBL" id="CP001928">
    <property type="protein sequence ID" value="ADI39066.1"/>
    <property type="molecule type" value="Genomic_DNA"/>
</dbReference>
<comment type="subcellular location">
    <subcellularLocation>
        <location evidence="1">Membrane</location>
        <topology evidence="1">Multi-pass membrane protein</topology>
    </subcellularLocation>
</comment>